<feature type="chain" id="PRO_5039274801" description="Secreted protein" evidence="1">
    <location>
        <begin position="20"/>
        <end position="60"/>
    </location>
</feature>
<name>A0A395W3N5_9FIRM</name>
<proteinExistence type="predicted"/>
<comment type="caution">
    <text evidence="2">The sequence shown here is derived from an EMBL/GenBank/DDBJ whole genome shotgun (WGS) entry which is preliminary data.</text>
</comment>
<dbReference type="EMBL" id="QRYQ01000052">
    <property type="protein sequence ID" value="RGU88443.1"/>
    <property type="molecule type" value="Genomic_DNA"/>
</dbReference>
<organism evidence="2 3">
    <name type="scientific">Holdemanella biformis</name>
    <dbReference type="NCBI Taxonomy" id="1735"/>
    <lineage>
        <taxon>Bacteria</taxon>
        <taxon>Bacillati</taxon>
        <taxon>Bacillota</taxon>
        <taxon>Erysipelotrichia</taxon>
        <taxon>Erysipelotrichales</taxon>
        <taxon>Erysipelotrichaceae</taxon>
        <taxon>Holdemanella</taxon>
    </lineage>
</organism>
<dbReference type="AlphaFoldDB" id="A0A395W3N5"/>
<evidence type="ECO:0000313" key="3">
    <source>
        <dbReference type="Proteomes" id="UP000265489"/>
    </source>
</evidence>
<gene>
    <name evidence="2" type="ORF">DWW32_13155</name>
</gene>
<evidence type="ECO:0008006" key="4">
    <source>
        <dbReference type="Google" id="ProtNLM"/>
    </source>
</evidence>
<evidence type="ECO:0000256" key="1">
    <source>
        <dbReference type="SAM" id="SignalP"/>
    </source>
</evidence>
<accession>A0A395W3N5</accession>
<reference evidence="2 3" key="1">
    <citation type="submission" date="2018-08" db="EMBL/GenBank/DDBJ databases">
        <title>A genome reference for cultivated species of the human gut microbiota.</title>
        <authorList>
            <person name="Zou Y."/>
            <person name="Xue W."/>
            <person name="Luo G."/>
        </authorList>
    </citation>
    <scope>NUCLEOTIDE SEQUENCE [LARGE SCALE GENOMIC DNA]</scope>
    <source>
        <strain evidence="2 3">AF15-20</strain>
    </source>
</reference>
<sequence length="60" mass="6488">MLKHSFSLTYGVILPSSLATVLSLTSGFSPCPPVSVLVRAAYALPEAFPGSRHHVLRYFP</sequence>
<protein>
    <recommendedName>
        <fullName evidence="4">Secreted protein</fullName>
    </recommendedName>
</protein>
<dbReference type="Proteomes" id="UP000265489">
    <property type="component" value="Unassembled WGS sequence"/>
</dbReference>
<evidence type="ECO:0000313" key="2">
    <source>
        <dbReference type="EMBL" id="RGU88443.1"/>
    </source>
</evidence>
<feature type="signal peptide" evidence="1">
    <location>
        <begin position="1"/>
        <end position="19"/>
    </location>
</feature>
<keyword evidence="1" id="KW-0732">Signal</keyword>